<keyword evidence="6 10" id="KW-0407">Ion channel</keyword>
<dbReference type="EMBL" id="JADBEM010000001">
    <property type="protein sequence ID" value="MBE1609488.1"/>
    <property type="molecule type" value="Genomic_DNA"/>
</dbReference>
<evidence type="ECO:0000256" key="3">
    <source>
        <dbReference type="ARBA" id="ARBA00022692"/>
    </source>
</evidence>
<dbReference type="PANTHER" id="PTHR28259:SF1">
    <property type="entry name" value="FLUORIDE EXPORT PROTEIN 1-RELATED"/>
    <property type="match status" value="1"/>
</dbReference>
<dbReference type="Pfam" id="PF02537">
    <property type="entry name" value="CRCB"/>
    <property type="match status" value="1"/>
</dbReference>
<evidence type="ECO:0000256" key="1">
    <source>
        <dbReference type="ARBA" id="ARBA00004651"/>
    </source>
</evidence>
<comment type="similarity">
    <text evidence="7 10">Belongs to the fluoride channel Fluc/FEX (TC 1.A.43) family.</text>
</comment>
<comment type="subcellular location">
    <subcellularLocation>
        <location evidence="1 10">Cell membrane</location>
        <topology evidence="1 10">Multi-pass membrane protein</topology>
    </subcellularLocation>
</comment>
<evidence type="ECO:0000256" key="5">
    <source>
        <dbReference type="ARBA" id="ARBA00023136"/>
    </source>
</evidence>
<evidence type="ECO:0000313" key="12">
    <source>
        <dbReference type="Proteomes" id="UP000638648"/>
    </source>
</evidence>
<evidence type="ECO:0000256" key="8">
    <source>
        <dbReference type="ARBA" id="ARBA00035585"/>
    </source>
</evidence>
<comment type="caution">
    <text evidence="11">The sequence shown here is derived from an EMBL/GenBank/DDBJ whole genome shotgun (WGS) entry which is preliminary data.</text>
</comment>
<name>A0A927N201_9ACTN</name>
<keyword evidence="10" id="KW-0406">Ion transport</keyword>
<keyword evidence="10" id="KW-0813">Transport</keyword>
<feature type="transmembrane region" description="Helical" evidence="10">
    <location>
        <begin position="64"/>
        <end position="82"/>
    </location>
</feature>
<accession>A0A927N201</accession>
<evidence type="ECO:0000256" key="7">
    <source>
        <dbReference type="ARBA" id="ARBA00035120"/>
    </source>
</evidence>
<evidence type="ECO:0000256" key="9">
    <source>
        <dbReference type="ARBA" id="ARBA00049940"/>
    </source>
</evidence>
<dbReference type="GO" id="GO:0005886">
    <property type="term" value="C:plasma membrane"/>
    <property type="evidence" value="ECO:0007669"/>
    <property type="project" value="UniProtKB-SubCell"/>
</dbReference>
<dbReference type="HAMAP" id="MF_00454">
    <property type="entry name" value="FluC"/>
    <property type="match status" value="1"/>
</dbReference>
<keyword evidence="10" id="KW-0479">Metal-binding</keyword>
<keyword evidence="3 10" id="KW-0812">Transmembrane</keyword>
<comment type="function">
    <text evidence="9 10">Fluoride-specific ion channel. Important for reducing fluoride concentration in the cell, thus reducing its toxicity.</text>
</comment>
<dbReference type="NCBIfam" id="TIGR00494">
    <property type="entry name" value="crcB"/>
    <property type="match status" value="1"/>
</dbReference>
<dbReference type="AlphaFoldDB" id="A0A927N201"/>
<evidence type="ECO:0000313" key="11">
    <source>
        <dbReference type="EMBL" id="MBE1609488.1"/>
    </source>
</evidence>
<reference evidence="11" key="1">
    <citation type="submission" date="2020-10" db="EMBL/GenBank/DDBJ databases">
        <title>Sequencing the genomes of 1000 actinobacteria strains.</title>
        <authorList>
            <person name="Klenk H.-P."/>
        </authorList>
    </citation>
    <scope>NUCLEOTIDE SEQUENCE</scope>
    <source>
        <strain evidence="11">DSM 45354</strain>
    </source>
</reference>
<feature type="binding site" evidence="10">
    <location>
        <position position="77"/>
    </location>
    <ligand>
        <name>Na(+)</name>
        <dbReference type="ChEBI" id="CHEBI:29101"/>
        <note>structural</note>
    </ligand>
</feature>
<proteinExistence type="inferred from homology"/>
<keyword evidence="10" id="KW-0915">Sodium</keyword>
<organism evidence="11 12">
    <name type="scientific">Actinopolymorpha pittospori</name>
    <dbReference type="NCBI Taxonomy" id="648752"/>
    <lineage>
        <taxon>Bacteria</taxon>
        <taxon>Bacillati</taxon>
        <taxon>Actinomycetota</taxon>
        <taxon>Actinomycetes</taxon>
        <taxon>Propionibacteriales</taxon>
        <taxon>Actinopolymorphaceae</taxon>
        <taxon>Actinopolymorpha</taxon>
    </lineage>
</organism>
<comment type="catalytic activity">
    <reaction evidence="8">
        <text>fluoride(in) = fluoride(out)</text>
        <dbReference type="Rhea" id="RHEA:76159"/>
        <dbReference type="ChEBI" id="CHEBI:17051"/>
    </reaction>
    <physiologicalReaction direction="left-to-right" evidence="8">
        <dbReference type="Rhea" id="RHEA:76160"/>
    </physiologicalReaction>
</comment>
<keyword evidence="2 10" id="KW-1003">Cell membrane</keyword>
<keyword evidence="12" id="KW-1185">Reference proteome</keyword>
<dbReference type="GO" id="GO:0046872">
    <property type="term" value="F:metal ion binding"/>
    <property type="evidence" value="ECO:0007669"/>
    <property type="project" value="UniProtKB-KW"/>
</dbReference>
<keyword evidence="4 10" id="KW-1133">Transmembrane helix</keyword>
<dbReference type="PANTHER" id="PTHR28259">
    <property type="entry name" value="FLUORIDE EXPORT PROTEIN 1-RELATED"/>
    <property type="match status" value="1"/>
</dbReference>
<feature type="transmembrane region" description="Helical" evidence="10">
    <location>
        <begin position="33"/>
        <end position="52"/>
    </location>
</feature>
<feature type="binding site" evidence="10">
    <location>
        <position position="74"/>
    </location>
    <ligand>
        <name>Na(+)</name>
        <dbReference type="ChEBI" id="CHEBI:29101"/>
        <note>structural</note>
    </ligand>
</feature>
<evidence type="ECO:0000256" key="10">
    <source>
        <dbReference type="HAMAP-Rule" id="MF_00454"/>
    </source>
</evidence>
<gene>
    <name evidence="10" type="primary">fluC</name>
    <name evidence="10" type="synonym">crcB</name>
    <name evidence="11" type="ORF">HEB94_006336</name>
</gene>
<dbReference type="GO" id="GO:0062054">
    <property type="term" value="F:fluoride channel activity"/>
    <property type="evidence" value="ECO:0007669"/>
    <property type="project" value="UniProtKB-UniRule"/>
</dbReference>
<comment type="activity regulation">
    <text evidence="10">Na(+) is not transported, but it plays an essential structural role and its presence is essential for fluoride channel function.</text>
</comment>
<evidence type="ECO:0000256" key="6">
    <source>
        <dbReference type="ARBA" id="ARBA00023303"/>
    </source>
</evidence>
<protein>
    <recommendedName>
        <fullName evidence="10">Fluoride-specific ion channel FluC</fullName>
    </recommendedName>
</protein>
<sequence>MSPVLAVALGAVVGAPLRYHLDRLVQNRIGSTFPWGTLLVNVLGCLVLGFLWSGSLTGALGPTLYTLLGTGFCGAFTTYSTFSFETLRLLESGAFRSASANVGGSLGAGLAAAFLGFALGHAIWPG</sequence>
<feature type="transmembrane region" description="Helical" evidence="10">
    <location>
        <begin position="102"/>
        <end position="124"/>
    </location>
</feature>
<dbReference type="GO" id="GO:0140114">
    <property type="term" value="P:cellular detoxification of fluoride"/>
    <property type="evidence" value="ECO:0007669"/>
    <property type="project" value="UniProtKB-UniRule"/>
</dbReference>
<evidence type="ECO:0000256" key="4">
    <source>
        <dbReference type="ARBA" id="ARBA00022989"/>
    </source>
</evidence>
<keyword evidence="5 10" id="KW-0472">Membrane</keyword>
<dbReference type="InterPro" id="IPR003691">
    <property type="entry name" value="FluC"/>
</dbReference>
<dbReference type="Proteomes" id="UP000638648">
    <property type="component" value="Unassembled WGS sequence"/>
</dbReference>
<dbReference type="RefSeq" id="WP_192753057.1">
    <property type="nucleotide sequence ID" value="NZ_BAABJL010000156.1"/>
</dbReference>
<evidence type="ECO:0000256" key="2">
    <source>
        <dbReference type="ARBA" id="ARBA00022475"/>
    </source>
</evidence>